<organism evidence="1 2">
    <name type="scientific">Actinoplanes regularis</name>
    <dbReference type="NCBI Taxonomy" id="52697"/>
    <lineage>
        <taxon>Bacteria</taxon>
        <taxon>Bacillati</taxon>
        <taxon>Actinomycetota</taxon>
        <taxon>Actinomycetes</taxon>
        <taxon>Micromonosporales</taxon>
        <taxon>Micromonosporaceae</taxon>
        <taxon>Actinoplanes</taxon>
    </lineage>
</organism>
<dbReference type="AlphaFoldDB" id="A0A238W7R4"/>
<gene>
    <name evidence="1" type="ORF">SAMN06264365_102246</name>
</gene>
<proteinExistence type="predicted"/>
<evidence type="ECO:0000313" key="1">
    <source>
        <dbReference type="EMBL" id="SNR42582.1"/>
    </source>
</evidence>
<dbReference type="EMBL" id="FZNR01000002">
    <property type="protein sequence ID" value="SNR42582.1"/>
    <property type="molecule type" value="Genomic_DNA"/>
</dbReference>
<sequence>MPECPKGAIMGDSLGSYRSAMRDAWRGWWINWPLSQRIRVGDVLDTTGDTIRPAGDLAKYGITFETGAAAPPADFLYDANGSVKVTFKLAGATPQGFSALAAADAGALVSFDGSSSVLALFTGLTQDRFADTRAVAAGLVRRYWSGDWAKELAGVTDVIAAAGGTVLAAAERDASAELRVDAHAGVGPIKLADLSGKVAVARSSAVGLQWTGTEVTPFYRVFRLRRDWLNRVETDYGPKQPGRGAAPGVVPPLLVEEARDDPDSVLEAL</sequence>
<dbReference type="Proteomes" id="UP000198415">
    <property type="component" value="Unassembled WGS sequence"/>
</dbReference>
<keyword evidence="2" id="KW-1185">Reference proteome</keyword>
<protein>
    <submittedName>
        <fullName evidence="1">Uncharacterized protein</fullName>
    </submittedName>
</protein>
<accession>A0A238W7R4</accession>
<name>A0A238W7R4_9ACTN</name>
<evidence type="ECO:0000313" key="2">
    <source>
        <dbReference type="Proteomes" id="UP000198415"/>
    </source>
</evidence>
<reference evidence="1 2" key="1">
    <citation type="submission" date="2017-06" db="EMBL/GenBank/DDBJ databases">
        <authorList>
            <person name="Kim H.J."/>
            <person name="Triplett B.A."/>
        </authorList>
    </citation>
    <scope>NUCLEOTIDE SEQUENCE [LARGE SCALE GENOMIC DNA]</scope>
    <source>
        <strain evidence="1 2">DSM 43151</strain>
    </source>
</reference>